<evidence type="ECO:0000256" key="1">
    <source>
        <dbReference type="ARBA" id="ARBA00004127"/>
    </source>
</evidence>
<keyword evidence="3 6" id="KW-0812">Transmembrane</keyword>
<dbReference type="PANTHER" id="PTHR23519">
    <property type="entry name" value="AUTOPHAGY-RELATED PROTEIN 22"/>
    <property type="match status" value="1"/>
</dbReference>
<organism evidence="8 9">
    <name type="scientific">Nitratireductor kimnyeongensis</name>
    <dbReference type="NCBI Taxonomy" id="430679"/>
    <lineage>
        <taxon>Bacteria</taxon>
        <taxon>Pseudomonadati</taxon>
        <taxon>Pseudomonadota</taxon>
        <taxon>Alphaproteobacteria</taxon>
        <taxon>Hyphomicrobiales</taxon>
        <taxon>Phyllobacteriaceae</taxon>
        <taxon>Nitratireductor</taxon>
    </lineage>
</organism>
<feature type="transmembrane region" description="Helical" evidence="6">
    <location>
        <begin position="202"/>
        <end position="221"/>
    </location>
</feature>
<feature type="transmembrane region" description="Helical" evidence="6">
    <location>
        <begin position="399"/>
        <end position="423"/>
    </location>
</feature>
<evidence type="ECO:0000256" key="2">
    <source>
        <dbReference type="ARBA" id="ARBA00022448"/>
    </source>
</evidence>
<comment type="subcellular location">
    <subcellularLocation>
        <location evidence="1">Endomembrane system</location>
        <topology evidence="1">Multi-pass membrane protein</topology>
    </subcellularLocation>
</comment>
<dbReference type="PROSITE" id="PS50850">
    <property type="entry name" value="MFS"/>
    <property type="match status" value="1"/>
</dbReference>
<dbReference type="Pfam" id="PF11700">
    <property type="entry name" value="ATG22"/>
    <property type="match status" value="1"/>
</dbReference>
<keyword evidence="2" id="KW-0813">Transport</keyword>
<dbReference type="InterPro" id="IPR036259">
    <property type="entry name" value="MFS_trans_sf"/>
</dbReference>
<evidence type="ECO:0000313" key="9">
    <source>
        <dbReference type="Proteomes" id="UP001596107"/>
    </source>
</evidence>
<feature type="transmembrane region" description="Helical" evidence="6">
    <location>
        <begin position="288"/>
        <end position="308"/>
    </location>
</feature>
<keyword evidence="9" id="KW-1185">Reference proteome</keyword>
<evidence type="ECO:0000256" key="3">
    <source>
        <dbReference type="ARBA" id="ARBA00022692"/>
    </source>
</evidence>
<feature type="transmembrane region" description="Helical" evidence="6">
    <location>
        <begin position="113"/>
        <end position="133"/>
    </location>
</feature>
<evidence type="ECO:0000313" key="8">
    <source>
        <dbReference type="EMBL" id="MFC5586546.1"/>
    </source>
</evidence>
<dbReference type="InterPro" id="IPR050495">
    <property type="entry name" value="ATG22/LtaA_families"/>
</dbReference>
<dbReference type="Gene3D" id="1.20.1250.20">
    <property type="entry name" value="MFS general substrate transporter like domains"/>
    <property type="match status" value="1"/>
</dbReference>
<feature type="transmembrane region" description="Helical" evidence="6">
    <location>
        <begin position="154"/>
        <end position="175"/>
    </location>
</feature>
<feature type="transmembrane region" description="Helical" evidence="6">
    <location>
        <begin position="56"/>
        <end position="76"/>
    </location>
</feature>
<feature type="transmembrane region" description="Helical" evidence="6">
    <location>
        <begin position="435"/>
        <end position="456"/>
    </location>
</feature>
<evidence type="ECO:0000256" key="6">
    <source>
        <dbReference type="SAM" id="Phobius"/>
    </source>
</evidence>
<dbReference type="PANTHER" id="PTHR23519:SF1">
    <property type="entry name" value="AUTOPHAGY-RELATED PROTEIN 22"/>
    <property type="match status" value="1"/>
</dbReference>
<feature type="transmembrane region" description="Helical" evidence="6">
    <location>
        <begin position="263"/>
        <end position="282"/>
    </location>
</feature>
<dbReference type="Proteomes" id="UP001596107">
    <property type="component" value="Unassembled WGS sequence"/>
</dbReference>
<keyword evidence="5 6" id="KW-0472">Membrane</keyword>
<feature type="transmembrane region" description="Helical" evidence="6">
    <location>
        <begin position="88"/>
        <end position="107"/>
    </location>
</feature>
<gene>
    <name evidence="8" type="ORF">ACFPOD_15635</name>
</gene>
<evidence type="ECO:0000259" key="7">
    <source>
        <dbReference type="PROSITE" id="PS50850"/>
    </source>
</evidence>
<sequence>MSPRPVEHGTVPRRGIWGWMLFDWAQQPFHTLIITFVFAPYFASAVAPDAARGQELWGLATGIGGLAIALSSPVLGAIADATGPRKPWTLVFSVIGVLACASLWFAAPGGGHVGLVLLAVALAVFGMEFAAVFNNAMMPDLVPRSELGRLSGSAWGLGYLGGLLSLVLVLGFMAAQPDTGRTLLGLEPVFGLDAAAREGDRAAGPLTGLWYALFVLPMFLFTPDAPRRKAAAGAIREGLGRLGATLKRLPGERSYFSFLLSSMFYRDALNALYAFGGIYAAGVLNWSITQIGLFGILANVTGALGAWLGGRLDRRFGPKLVVSVSIVVLTLCALLVISTTRDELLFMPISGAGASSLPDIAFFVAGAFIGAAGGSIQAASRTLLVDQVSRERVTEAFGLYALSGKATTFIGPFAIAIATGYFASEAFGLSVEDAQRLGVTPILALFLIGLVLLPLVESRHQEAGAS</sequence>
<feature type="domain" description="Major facilitator superfamily (MFS) profile" evidence="7">
    <location>
        <begin position="1"/>
        <end position="461"/>
    </location>
</feature>
<evidence type="ECO:0000256" key="4">
    <source>
        <dbReference type="ARBA" id="ARBA00022989"/>
    </source>
</evidence>
<name>A0ABW0TB11_9HYPH</name>
<evidence type="ECO:0000256" key="5">
    <source>
        <dbReference type="ARBA" id="ARBA00023136"/>
    </source>
</evidence>
<accession>A0ABW0TB11</accession>
<reference evidence="9" key="1">
    <citation type="journal article" date="2019" name="Int. J. Syst. Evol. Microbiol.">
        <title>The Global Catalogue of Microorganisms (GCM) 10K type strain sequencing project: providing services to taxonomists for standard genome sequencing and annotation.</title>
        <authorList>
            <consortium name="The Broad Institute Genomics Platform"/>
            <consortium name="The Broad Institute Genome Sequencing Center for Infectious Disease"/>
            <person name="Wu L."/>
            <person name="Ma J."/>
        </authorList>
    </citation>
    <scope>NUCLEOTIDE SEQUENCE [LARGE SCALE GENOMIC DNA]</scope>
    <source>
        <strain evidence="9">JCM 3366</strain>
    </source>
</reference>
<dbReference type="RefSeq" id="WP_223021962.1">
    <property type="nucleotide sequence ID" value="NZ_CP078143.1"/>
</dbReference>
<dbReference type="SUPFAM" id="SSF103473">
    <property type="entry name" value="MFS general substrate transporter"/>
    <property type="match status" value="1"/>
</dbReference>
<dbReference type="InterPro" id="IPR020846">
    <property type="entry name" value="MFS_dom"/>
</dbReference>
<keyword evidence="4 6" id="KW-1133">Transmembrane helix</keyword>
<comment type="caution">
    <text evidence="8">The sequence shown here is derived from an EMBL/GenBank/DDBJ whole genome shotgun (WGS) entry which is preliminary data.</text>
</comment>
<dbReference type="InterPro" id="IPR024671">
    <property type="entry name" value="Atg22-like"/>
</dbReference>
<protein>
    <submittedName>
        <fullName evidence="8">MFS transporter</fullName>
    </submittedName>
</protein>
<feature type="transmembrane region" description="Helical" evidence="6">
    <location>
        <begin position="320"/>
        <end position="340"/>
    </location>
</feature>
<proteinExistence type="predicted"/>
<feature type="transmembrane region" description="Helical" evidence="6">
    <location>
        <begin position="21"/>
        <end position="44"/>
    </location>
</feature>
<dbReference type="EMBL" id="JBHSNB010000003">
    <property type="protein sequence ID" value="MFC5586546.1"/>
    <property type="molecule type" value="Genomic_DNA"/>
</dbReference>
<feature type="transmembrane region" description="Helical" evidence="6">
    <location>
        <begin position="360"/>
        <end position="379"/>
    </location>
</feature>